<evidence type="ECO:0000313" key="7">
    <source>
        <dbReference type="Proteomes" id="UP000528964"/>
    </source>
</evidence>
<protein>
    <submittedName>
        <fullName evidence="6">DNA-binding transcriptional LysR family regulator</fullName>
    </submittedName>
</protein>
<dbReference type="InterPro" id="IPR000847">
    <property type="entry name" value="LysR_HTH_N"/>
</dbReference>
<dbReference type="Proteomes" id="UP000528964">
    <property type="component" value="Unassembled WGS sequence"/>
</dbReference>
<dbReference type="GO" id="GO:0005829">
    <property type="term" value="C:cytosol"/>
    <property type="evidence" value="ECO:0007669"/>
    <property type="project" value="TreeGrafter"/>
</dbReference>
<evidence type="ECO:0000256" key="1">
    <source>
        <dbReference type="ARBA" id="ARBA00009437"/>
    </source>
</evidence>
<dbReference type="SUPFAM" id="SSF46785">
    <property type="entry name" value="Winged helix' DNA-binding domain"/>
    <property type="match status" value="1"/>
</dbReference>
<dbReference type="RefSeq" id="WP_183394334.1">
    <property type="nucleotide sequence ID" value="NZ_JACIDR010000001.1"/>
</dbReference>
<dbReference type="Gene3D" id="3.40.190.290">
    <property type="match status" value="1"/>
</dbReference>
<dbReference type="InterPro" id="IPR036388">
    <property type="entry name" value="WH-like_DNA-bd_sf"/>
</dbReference>
<dbReference type="SUPFAM" id="SSF53850">
    <property type="entry name" value="Periplasmic binding protein-like II"/>
    <property type="match status" value="1"/>
</dbReference>
<dbReference type="PROSITE" id="PS50931">
    <property type="entry name" value="HTH_LYSR"/>
    <property type="match status" value="1"/>
</dbReference>
<dbReference type="PRINTS" id="PR00039">
    <property type="entry name" value="HTHLYSR"/>
</dbReference>
<dbReference type="InterPro" id="IPR005119">
    <property type="entry name" value="LysR_subst-bd"/>
</dbReference>
<evidence type="ECO:0000313" key="6">
    <source>
        <dbReference type="EMBL" id="MBB3972547.1"/>
    </source>
</evidence>
<keyword evidence="2" id="KW-0805">Transcription regulation</keyword>
<evidence type="ECO:0000256" key="4">
    <source>
        <dbReference type="ARBA" id="ARBA00023163"/>
    </source>
</evidence>
<dbReference type="Gene3D" id="1.10.10.10">
    <property type="entry name" value="Winged helix-like DNA-binding domain superfamily/Winged helix DNA-binding domain"/>
    <property type="match status" value="1"/>
</dbReference>
<keyword evidence="4" id="KW-0804">Transcription</keyword>
<keyword evidence="7" id="KW-1185">Reference proteome</keyword>
<gene>
    <name evidence="6" type="ORF">GGR24_001180</name>
</gene>
<proteinExistence type="inferred from homology"/>
<dbReference type="InterPro" id="IPR036390">
    <property type="entry name" value="WH_DNA-bd_sf"/>
</dbReference>
<dbReference type="Pfam" id="PF03466">
    <property type="entry name" value="LysR_substrate"/>
    <property type="match status" value="1"/>
</dbReference>
<evidence type="ECO:0000259" key="5">
    <source>
        <dbReference type="PROSITE" id="PS50931"/>
    </source>
</evidence>
<accession>A0A7W6CYC9</accession>
<comment type="similarity">
    <text evidence="1">Belongs to the LysR transcriptional regulatory family.</text>
</comment>
<keyword evidence="3 6" id="KW-0238">DNA-binding</keyword>
<evidence type="ECO:0000256" key="2">
    <source>
        <dbReference type="ARBA" id="ARBA00023015"/>
    </source>
</evidence>
<comment type="caution">
    <text evidence="6">The sequence shown here is derived from an EMBL/GenBank/DDBJ whole genome shotgun (WGS) entry which is preliminary data.</text>
</comment>
<dbReference type="AlphaFoldDB" id="A0A7W6CYC9"/>
<dbReference type="Pfam" id="PF00126">
    <property type="entry name" value="HTH_1"/>
    <property type="match status" value="1"/>
</dbReference>
<feature type="domain" description="HTH lysR-type" evidence="5">
    <location>
        <begin position="1"/>
        <end position="58"/>
    </location>
</feature>
<dbReference type="FunFam" id="1.10.10.10:FF:000001">
    <property type="entry name" value="LysR family transcriptional regulator"/>
    <property type="match status" value="1"/>
</dbReference>
<dbReference type="InterPro" id="IPR050950">
    <property type="entry name" value="HTH-type_LysR_regulators"/>
</dbReference>
<name>A0A7W6CYC9_9HYPH</name>
<dbReference type="PANTHER" id="PTHR30419">
    <property type="entry name" value="HTH-TYPE TRANSCRIPTIONAL REGULATOR YBHD"/>
    <property type="match status" value="1"/>
</dbReference>
<sequence length="290" mass="31760">MNLRALRSLVAIQDSKSFVEAAQRLKINQSAISMQIKALEEELQVALFDRSVRPPVMTPTGIAIARSAREILELLEGIRETAENTEALTGSLMLGCIPTATIGFLPNVLQAINRRYPGIHMRVQSALSEPLVEGVQHGTLDAAIVTEPAKLPAGLRSEIIMRERLALISAFDAGTPPTIEAILDANFIRFNRHAGVGRIIGRFLASRRIEPDEFMELDSIEAIIEMVERGIGIAIVPERPLESYRQRVAIRPLEGSDAQRNVSLIFAETNANVPLLEAILALFRQASGQG</sequence>
<evidence type="ECO:0000256" key="3">
    <source>
        <dbReference type="ARBA" id="ARBA00023125"/>
    </source>
</evidence>
<dbReference type="GO" id="GO:0003677">
    <property type="term" value="F:DNA binding"/>
    <property type="evidence" value="ECO:0007669"/>
    <property type="project" value="UniProtKB-KW"/>
</dbReference>
<organism evidence="6 7">
    <name type="scientific">Hansschlegelia beijingensis</name>
    <dbReference type="NCBI Taxonomy" id="1133344"/>
    <lineage>
        <taxon>Bacteria</taxon>
        <taxon>Pseudomonadati</taxon>
        <taxon>Pseudomonadota</taxon>
        <taxon>Alphaproteobacteria</taxon>
        <taxon>Hyphomicrobiales</taxon>
        <taxon>Methylopilaceae</taxon>
        <taxon>Hansschlegelia</taxon>
    </lineage>
</organism>
<dbReference type="GO" id="GO:0003700">
    <property type="term" value="F:DNA-binding transcription factor activity"/>
    <property type="evidence" value="ECO:0007669"/>
    <property type="project" value="InterPro"/>
</dbReference>
<reference evidence="6 7" key="1">
    <citation type="submission" date="2020-08" db="EMBL/GenBank/DDBJ databases">
        <title>Genomic Encyclopedia of Type Strains, Phase IV (KMG-IV): sequencing the most valuable type-strain genomes for metagenomic binning, comparative biology and taxonomic classification.</title>
        <authorList>
            <person name="Goeker M."/>
        </authorList>
    </citation>
    <scope>NUCLEOTIDE SEQUENCE [LARGE SCALE GENOMIC DNA]</scope>
    <source>
        <strain evidence="6 7">DSM 25481</strain>
    </source>
</reference>
<dbReference type="EMBL" id="JACIDR010000001">
    <property type="protein sequence ID" value="MBB3972547.1"/>
    <property type="molecule type" value="Genomic_DNA"/>
</dbReference>